<evidence type="ECO:0000313" key="3">
    <source>
        <dbReference type="Proteomes" id="UP000309389"/>
    </source>
</evidence>
<dbReference type="Proteomes" id="UP000309389">
    <property type="component" value="Unassembled WGS sequence"/>
</dbReference>
<accession>A0A4T3F693</accession>
<feature type="signal peptide" evidence="1">
    <location>
        <begin position="1"/>
        <end position="29"/>
    </location>
</feature>
<dbReference type="EMBL" id="SSHH01000001">
    <property type="protein sequence ID" value="TIX51944.1"/>
    <property type="molecule type" value="Genomic_DNA"/>
</dbReference>
<gene>
    <name evidence="2" type="ORF">E5222_05780</name>
</gene>
<dbReference type="RefSeq" id="WP_136692731.1">
    <property type="nucleotide sequence ID" value="NZ_SSHH01000001.1"/>
</dbReference>
<keyword evidence="3" id="KW-1185">Reference proteome</keyword>
<evidence type="ECO:0000256" key="1">
    <source>
        <dbReference type="SAM" id="SignalP"/>
    </source>
</evidence>
<dbReference type="InterPro" id="IPR005632">
    <property type="entry name" value="Chaperone_Skp"/>
</dbReference>
<protein>
    <submittedName>
        <fullName evidence="2">OmpH family outer membrane protein</fullName>
    </submittedName>
</protein>
<dbReference type="GO" id="GO:0051082">
    <property type="term" value="F:unfolded protein binding"/>
    <property type="evidence" value="ECO:0007669"/>
    <property type="project" value="InterPro"/>
</dbReference>
<dbReference type="Gene3D" id="3.30.910.20">
    <property type="entry name" value="Skp domain"/>
    <property type="match status" value="1"/>
</dbReference>
<evidence type="ECO:0000313" key="2">
    <source>
        <dbReference type="EMBL" id="TIX51944.1"/>
    </source>
</evidence>
<dbReference type="SMART" id="SM00935">
    <property type="entry name" value="OmpH"/>
    <property type="match status" value="1"/>
</dbReference>
<keyword evidence="1" id="KW-0732">Signal</keyword>
<dbReference type="OrthoDB" id="7427936at2"/>
<comment type="caution">
    <text evidence="2">The sequence shown here is derived from an EMBL/GenBank/DDBJ whole genome shotgun (WGS) entry which is preliminary data.</text>
</comment>
<sequence length="229" mass="24098">MFSKTSKSALAATALAGVSLALSAAPAQAQINGMASADIGVAVAGSQPLQSGYEQIRTTYQAQITQAEQLVQQRQGLIQQLDTNGNGQLDEAEQAALNDSNPTVQQINTIDQQIAQVQAPIQLAQLYVVNQVGQQYAPASQQVMSDRNIQIMLAPEAIDFAADGINVTPAVIEAINARLPNVSITPPQGWQPNQATIQLMQQVQQVRAIVAAQQQQAAAPAANGATPPR</sequence>
<organism evidence="2 3">
    <name type="scientific">Alteraurantiacibacter aquimixticola</name>
    <dbReference type="NCBI Taxonomy" id="2489173"/>
    <lineage>
        <taxon>Bacteria</taxon>
        <taxon>Pseudomonadati</taxon>
        <taxon>Pseudomonadota</taxon>
        <taxon>Alphaproteobacteria</taxon>
        <taxon>Sphingomonadales</taxon>
        <taxon>Erythrobacteraceae</taxon>
        <taxon>Alteraurantiacibacter</taxon>
    </lineage>
</organism>
<name>A0A4T3F693_9SPHN</name>
<dbReference type="AlphaFoldDB" id="A0A4T3F693"/>
<feature type="chain" id="PRO_5020671852" evidence="1">
    <location>
        <begin position="30"/>
        <end position="229"/>
    </location>
</feature>
<reference evidence="2 3" key="1">
    <citation type="submission" date="2019-04" db="EMBL/GenBank/DDBJ databases">
        <title>Altererythrobacter aquimixticola sp. nov., isolated from sediment of junction between the ocean and a freshwater spring.</title>
        <authorList>
            <person name="Yoon J.-H."/>
        </authorList>
    </citation>
    <scope>NUCLEOTIDE SEQUENCE [LARGE SCALE GENOMIC DNA]</scope>
    <source>
        <strain evidence="2 3">SSKS-13</strain>
    </source>
</reference>
<proteinExistence type="predicted"/>
<dbReference type="SUPFAM" id="SSF111384">
    <property type="entry name" value="OmpH-like"/>
    <property type="match status" value="1"/>
</dbReference>
<dbReference type="InterPro" id="IPR024930">
    <property type="entry name" value="Skp_dom_sf"/>
</dbReference>